<evidence type="ECO:0000256" key="2">
    <source>
        <dbReference type="ARBA" id="ARBA00023015"/>
    </source>
</evidence>
<dbReference type="GO" id="GO:0005634">
    <property type="term" value="C:nucleus"/>
    <property type="evidence" value="ECO:0007669"/>
    <property type="project" value="UniProtKB-SubCell"/>
</dbReference>
<name>A0AAW2BK94_9ROSI</name>
<keyword evidence="4" id="KW-0539">Nucleus</keyword>
<keyword evidence="2" id="KW-0805">Transcription regulation</keyword>
<dbReference type="Pfam" id="PF03514">
    <property type="entry name" value="GRAS"/>
    <property type="match status" value="1"/>
</dbReference>
<gene>
    <name evidence="6" type="ORF">SO802_031138</name>
</gene>
<keyword evidence="7" id="KW-1185">Reference proteome</keyword>
<feature type="short sequence motif" description="VHIID" evidence="5">
    <location>
        <begin position="168"/>
        <end position="172"/>
    </location>
</feature>
<dbReference type="PANTHER" id="PTHR31636">
    <property type="entry name" value="OSJNBA0084A10.13 PROTEIN-RELATED"/>
    <property type="match status" value="1"/>
</dbReference>
<evidence type="ECO:0000256" key="4">
    <source>
        <dbReference type="ARBA" id="ARBA00023242"/>
    </source>
</evidence>
<keyword evidence="3" id="KW-0804">Transcription</keyword>
<organism evidence="6 7">
    <name type="scientific">Lithocarpus litseifolius</name>
    <dbReference type="NCBI Taxonomy" id="425828"/>
    <lineage>
        <taxon>Eukaryota</taxon>
        <taxon>Viridiplantae</taxon>
        <taxon>Streptophyta</taxon>
        <taxon>Embryophyta</taxon>
        <taxon>Tracheophyta</taxon>
        <taxon>Spermatophyta</taxon>
        <taxon>Magnoliopsida</taxon>
        <taxon>eudicotyledons</taxon>
        <taxon>Gunneridae</taxon>
        <taxon>Pentapetalae</taxon>
        <taxon>rosids</taxon>
        <taxon>fabids</taxon>
        <taxon>Fagales</taxon>
        <taxon>Fagaceae</taxon>
        <taxon>Lithocarpus</taxon>
    </lineage>
</organism>
<reference evidence="6 7" key="1">
    <citation type="submission" date="2024-01" db="EMBL/GenBank/DDBJ databases">
        <title>A telomere-to-telomere, gap-free genome of sweet tea (Lithocarpus litseifolius).</title>
        <authorList>
            <person name="Zhou J."/>
        </authorList>
    </citation>
    <scope>NUCLEOTIDE SEQUENCE [LARGE SCALE GENOMIC DNA]</scope>
    <source>
        <strain evidence="6">Zhou-2022a</strain>
        <tissue evidence="6">Leaf</tissue>
    </source>
</reference>
<dbReference type="AlphaFoldDB" id="A0AAW2BK94"/>
<dbReference type="InterPro" id="IPR005202">
    <property type="entry name" value="TF_GRAS"/>
</dbReference>
<dbReference type="EMBL" id="JAZDWU010000011">
    <property type="protein sequence ID" value="KAK9986187.1"/>
    <property type="molecule type" value="Genomic_DNA"/>
</dbReference>
<sequence length="441" mass="50366">MYPADSVSHAISNDSQKIMSSNPDFFKELERLMGLEFIWDEKIEDVVSVQSSLTLPGEHMEIDNQLSLFHLLKAYGEALEKDQRELGQVILRRIGEKGSPVGKTLERLAFHLSQDTEINQGENLKQEYLKNFKAAFQALYQALPDGKFAHFAANSAILEAIPDDAETIHIVDFDMGEGVQWPPMIEAIAHQHKTLKLTSMRWKEEDCNGAALWRFEETKRQLNDQARAFGLKLKVEEMGIDDLVSELKKKRGGRREWLVFNCMVGLPHMGRVRNRSLVTEFLRVAKELIANFANCSTIHKGIIAFGDGDACEELKNCSDFESFFEGNLVHYRSLLEYLEMNFPFNFTEVRVALECLFVAPYISSLAWFQRWEEIREGCHLEAGLGLVGRRLSKDIFMEAREMVEEGEDKYGVRIEGQIGNEMVLEWKGNTIVRVSACTTHS</sequence>
<accession>A0AAW2BK94</accession>
<evidence type="ECO:0000256" key="5">
    <source>
        <dbReference type="PROSITE-ProRule" id="PRU01191"/>
    </source>
</evidence>
<comment type="caution">
    <text evidence="6">The sequence shown here is derived from an EMBL/GenBank/DDBJ whole genome shotgun (WGS) entry which is preliminary data.</text>
</comment>
<evidence type="ECO:0000256" key="1">
    <source>
        <dbReference type="ARBA" id="ARBA00004123"/>
    </source>
</evidence>
<comment type="subcellular location">
    <subcellularLocation>
        <location evidence="1">Nucleus</location>
    </subcellularLocation>
</comment>
<evidence type="ECO:0000313" key="6">
    <source>
        <dbReference type="EMBL" id="KAK9986187.1"/>
    </source>
</evidence>
<evidence type="ECO:0000256" key="3">
    <source>
        <dbReference type="ARBA" id="ARBA00023163"/>
    </source>
</evidence>
<protein>
    <recommendedName>
        <fullName evidence="8">Nodulation signaling pathway 2-like protein</fullName>
    </recommendedName>
</protein>
<dbReference type="PROSITE" id="PS50985">
    <property type="entry name" value="GRAS"/>
    <property type="match status" value="1"/>
</dbReference>
<proteinExistence type="inferred from homology"/>
<evidence type="ECO:0008006" key="8">
    <source>
        <dbReference type="Google" id="ProtNLM"/>
    </source>
</evidence>
<comment type="caution">
    <text evidence="5">Lacks conserved residue(s) required for the propagation of feature annotation.</text>
</comment>
<comment type="similarity">
    <text evidence="5">Belongs to the GRAS family.</text>
</comment>
<evidence type="ECO:0000313" key="7">
    <source>
        <dbReference type="Proteomes" id="UP001459277"/>
    </source>
</evidence>
<dbReference type="Proteomes" id="UP001459277">
    <property type="component" value="Unassembled WGS sequence"/>
</dbReference>
<feature type="region of interest" description="SAW" evidence="5">
    <location>
        <begin position="366"/>
        <end position="438"/>
    </location>
</feature>